<sequence>MKAGKNNSWKEKIDPAFDKPIKTYLEYLHEIEDLPDDGQVTFQDEFIELISKNHNLSADYKNEFKSVMLQFNKNVGLVTEHQSEFFF</sequence>
<protein>
    <submittedName>
        <fullName evidence="1">Uncharacterized protein</fullName>
    </submittedName>
</protein>
<dbReference type="Proteomes" id="UP000030652">
    <property type="component" value="Unassembled WGS sequence"/>
</dbReference>
<organism evidence="1 2">
    <name type="scientific">Candidatus Scalindua brodae</name>
    <dbReference type="NCBI Taxonomy" id="237368"/>
    <lineage>
        <taxon>Bacteria</taxon>
        <taxon>Pseudomonadati</taxon>
        <taxon>Planctomycetota</taxon>
        <taxon>Candidatus Brocadiia</taxon>
        <taxon>Candidatus Brocadiales</taxon>
        <taxon>Candidatus Scalinduaceae</taxon>
        <taxon>Candidatus Scalindua</taxon>
    </lineage>
</organism>
<gene>
    <name evidence="1" type="ORF">SCABRO_02182</name>
</gene>
<name>A0A0B0EJC4_9BACT</name>
<accession>A0A0B0EJC4</accession>
<comment type="caution">
    <text evidence="1">The sequence shown here is derived from an EMBL/GenBank/DDBJ whole genome shotgun (WGS) entry which is preliminary data.</text>
</comment>
<evidence type="ECO:0000313" key="2">
    <source>
        <dbReference type="Proteomes" id="UP000030652"/>
    </source>
</evidence>
<proteinExistence type="predicted"/>
<dbReference type="AlphaFoldDB" id="A0A0B0EJC4"/>
<dbReference type="EMBL" id="JRYO01000152">
    <property type="protein sequence ID" value="KHE92131.1"/>
    <property type="molecule type" value="Genomic_DNA"/>
</dbReference>
<evidence type="ECO:0000313" key="1">
    <source>
        <dbReference type="EMBL" id="KHE92131.1"/>
    </source>
</evidence>
<reference evidence="1 2" key="1">
    <citation type="submission" date="2014-10" db="EMBL/GenBank/DDBJ databases">
        <title>Draft genome of anammox bacterium scalindua brodae, obtained using differential coverage binning of sequence data from two enrichment reactors.</title>
        <authorList>
            <person name="Speth D.R."/>
            <person name="Russ L."/>
            <person name="Kartal B."/>
            <person name="Op den Camp H.J."/>
            <person name="Dutilh B.E."/>
            <person name="Jetten M.S."/>
        </authorList>
    </citation>
    <scope>NUCLEOTIDE SEQUENCE [LARGE SCALE GENOMIC DNA]</scope>
    <source>
        <strain evidence="1">RU1</strain>
    </source>
</reference>